<evidence type="ECO:0000256" key="4">
    <source>
        <dbReference type="ARBA" id="ARBA00012744"/>
    </source>
</evidence>
<evidence type="ECO:0000256" key="11">
    <source>
        <dbReference type="ARBA" id="ARBA00041276"/>
    </source>
</evidence>
<dbReference type="PANTHER" id="PTHR42715">
    <property type="entry name" value="BETA-GLUCOSIDASE"/>
    <property type="match status" value="1"/>
</dbReference>
<evidence type="ECO:0000256" key="1">
    <source>
        <dbReference type="ARBA" id="ARBA00000448"/>
    </source>
</evidence>
<dbReference type="InterPro" id="IPR026891">
    <property type="entry name" value="Fn3-like"/>
</dbReference>
<evidence type="ECO:0000256" key="12">
    <source>
        <dbReference type="ARBA" id="ARBA00041601"/>
    </source>
</evidence>
<comment type="similarity">
    <text evidence="3">Belongs to the glycosyl hydrolase 3 family.</text>
</comment>
<keyword evidence="6 14" id="KW-0732">Signal</keyword>
<name>A0ABQ6MB05_9STRA</name>
<feature type="signal peptide" evidence="14">
    <location>
        <begin position="1"/>
        <end position="19"/>
    </location>
</feature>
<keyword evidence="17" id="KW-1185">Reference proteome</keyword>
<feature type="domain" description="Fibronectin type III-like" evidence="15">
    <location>
        <begin position="637"/>
        <end position="707"/>
    </location>
</feature>
<dbReference type="Pfam" id="PF01915">
    <property type="entry name" value="Glyco_hydro_3_C"/>
    <property type="match status" value="1"/>
</dbReference>
<dbReference type="InterPro" id="IPR017853">
    <property type="entry name" value="GH"/>
</dbReference>
<dbReference type="Pfam" id="PF00933">
    <property type="entry name" value="Glyco_hydro_3"/>
    <property type="match status" value="1"/>
</dbReference>
<accession>A0ABQ6MB05</accession>
<evidence type="ECO:0000313" key="17">
    <source>
        <dbReference type="Proteomes" id="UP001165060"/>
    </source>
</evidence>
<evidence type="ECO:0000256" key="2">
    <source>
        <dbReference type="ARBA" id="ARBA00004613"/>
    </source>
</evidence>
<feature type="chain" id="PRO_5046181892" description="Probable beta-glucosidase G" evidence="14">
    <location>
        <begin position="20"/>
        <end position="718"/>
    </location>
</feature>
<protein>
    <recommendedName>
        <fullName evidence="10">Probable beta-glucosidase G</fullName>
        <ecNumber evidence="4">3.2.1.21</ecNumber>
    </recommendedName>
    <alternativeName>
        <fullName evidence="11">Beta-D-glucoside glucohydrolase G</fullName>
    </alternativeName>
    <alternativeName>
        <fullName evidence="12">Cellobiase G</fullName>
    </alternativeName>
    <alternativeName>
        <fullName evidence="13">Gentiobiase G</fullName>
    </alternativeName>
</protein>
<keyword evidence="5" id="KW-0964">Secreted</keyword>
<keyword evidence="7" id="KW-0378">Hydrolase</keyword>
<dbReference type="PANTHER" id="PTHR42715:SF12">
    <property type="entry name" value="BETA-GLUCOSIDASE G-RELATED"/>
    <property type="match status" value="1"/>
</dbReference>
<dbReference type="Gene3D" id="3.20.20.300">
    <property type="entry name" value="Glycoside hydrolase, family 3, N-terminal domain"/>
    <property type="match status" value="1"/>
</dbReference>
<evidence type="ECO:0000256" key="8">
    <source>
        <dbReference type="ARBA" id="ARBA00023295"/>
    </source>
</evidence>
<dbReference type="PRINTS" id="PR00133">
    <property type="entry name" value="GLHYDRLASE3"/>
</dbReference>
<sequence>MRLSLPLFLLSFAPSLSTSSSPTIPHSPSADAASSIVAQMTTEEKYSLLNGIGWSSHMGQDDGYYIGNEPAVPRLNIPSLNMQDAAQGFRTTDIRQIGQVTAWPCSLAVAGTWDAELAETWGAALGDEHRGKGANVILGPSVNVHRVAVGGRNAEYISGEEPKLGEVMAASYVTGVQSRGVLAVAKHFALNNQETNRNTVDSHASERSMHEVYYKPFAAAIEAGVASFMCAYNLVNGTHACGNSDLLSRDLKGRLNFEGFVMSDWWAVHDAGYEDAGLDMDMPGTDSYFSADNLSAADDGRVDDMVTRVLAAMIRSGLMSADPSAPAPFPPLCEIPGGCDDLMFNATVRTPEHVALARQIAADSVALLKNENDVLPITPDKVKTIAVVGSACDPSNHKEEMLKVWNLGNFFVMGGSGRVIPDDPISVLRGIKERAAQDGIEVVESVGSTDSLAAAKRAMAKADLVVTCGATTATEGADRSSLSVDQDSFLQSVTAAAAEMGKPVAVLLTTPGSAVVSSFDAGAAALLNMFLGGEQLGSAYADVLFGDTPPSGKLPVTFPLAAADATAPCESNPCEYGEGLEVAWRGLGGKDVGYPFGHGLGYTQFGYAWGEEPAVAEGGGLRFSVSVSNAGERAGREVPQVYLAFPQGAGEPEMQLKAFAKTGALQAGEAQLLEFEVSAVELAVWDEEAAGWSAVEGEFEVRVGSSSRDIRLSAPVQV</sequence>
<reference evidence="16 17" key="1">
    <citation type="journal article" date="2023" name="Commun. Biol.">
        <title>Genome analysis of Parmales, the sister group of diatoms, reveals the evolutionary specialization of diatoms from phago-mixotrophs to photoautotrophs.</title>
        <authorList>
            <person name="Ban H."/>
            <person name="Sato S."/>
            <person name="Yoshikawa S."/>
            <person name="Yamada K."/>
            <person name="Nakamura Y."/>
            <person name="Ichinomiya M."/>
            <person name="Sato N."/>
            <person name="Blanc-Mathieu R."/>
            <person name="Endo H."/>
            <person name="Kuwata A."/>
            <person name="Ogata H."/>
        </authorList>
    </citation>
    <scope>NUCLEOTIDE SEQUENCE [LARGE SCALE GENOMIC DNA]</scope>
</reference>
<evidence type="ECO:0000256" key="14">
    <source>
        <dbReference type="SAM" id="SignalP"/>
    </source>
</evidence>
<dbReference type="SUPFAM" id="SSF51445">
    <property type="entry name" value="(Trans)glycosidases"/>
    <property type="match status" value="1"/>
</dbReference>
<dbReference type="InterPro" id="IPR036962">
    <property type="entry name" value="Glyco_hydro_3_N_sf"/>
</dbReference>
<evidence type="ECO:0000256" key="5">
    <source>
        <dbReference type="ARBA" id="ARBA00022525"/>
    </source>
</evidence>
<dbReference type="InterPro" id="IPR050288">
    <property type="entry name" value="Cellulose_deg_GH3"/>
</dbReference>
<organism evidence="16 17">
    <name type="scientific">Tetraparma gracilis</name>
    <dbReference type="NCBI Taxonomy" id="2962635"/>
    <lineage>
        <taxon>Eukaryota</taxon>
        <taxon>Sar</taxon>
        <taxon>Stramenopiles</taxon>
        <taxon>Ochrophyta</taxon>
        <taxon>Bolidophyceae</taxon>
        <taxon>Parmales</taxon>
        <taxon>Triparmaceae</taxon>
        <taxon>Tetraparma</taxon>
    </lineage>
</organism>
<evidence type="ECO:0000259" key="15">
    <source>
        <dbReference type="SMART" id="SM01217"/>
    </source>
</evidence>
<comment type="subcellular location">
    <subcellularLocation>
        <location evidence="2">Secreted</location>
    </subcellularLocation>
</comment>
<evidence type="ECO:0000256" key="9">
    <source>
        <dbReference type="ARBA" id="ARBA00024983"/>
    </source>
</evidence>
<dbReference type="InterPro" id="IPR013783">
    <property type="entry name" value="Ig-like_fold"/>
</dbReference>
<evidence type="ECO:0000256" key="7">
    <source>
        <dbReference type="ARBA" id="ARBA00022801"/>
    </source>
</evidence>
<comment type="caution">
    <text evidence="16">The sequence shown here is derived from an EMBL/GenBank/DDBJ whole genome shotgun (WGS) entry which is preliminary data.</text>
</comment>
<keyword evidence="8" id="KW-0326">Glycosidase</keyword>
<evidence type="ECO:0000256" key="6">
    <source>
        <dbReference type="ARBA" id="ARBA00022729"/>
    </source>
</evidence>
<gene>
    <name evidence="16" type="ORF">TeGR_g8978</name>
</gene>
<evidence type="ECO:0000256" key="10">
    <source>
        <dbReference type="ARBA" id="ARBA00039579"/>
    </source>
</evidence>
<dbReference type="SUPFAM" id="SSF52279">
    <property type="entry name" value="Beta-D-glucan exohydrolase, C-terminal domain"/>
    <property type="match status" value="1"/>
</dbReference>
<dbReference type="EC" id="3.2.1.21" evidence="4"/>
<evidence type="ECO:0000256" key="13">
    <source>
        <dbReference type="ARBA" id="ARBA00041808"/>
    </source>
</evidence>
<evidence type="ECO:0000313" key="16">
    <source>
        <dbReference type="EMBL" id="GMI22757.1"/>
    </source>
</evidence>
<comment type="catalytic activity">
    <reaction evidence="1">
        <text>Hydrolysis of terminal, non-reducing beta-D-glucosyl residues with release of beta-D-glucose.</text>
        <dbReference type="EC" id="3.2.1.21"/>
    </reaction>
</comment>
<proteinExistence type="inferred from homology"/>
<dbReference type="SMART" id="SM01217">
    <property type="entry name" value="Fn3_like"/>
    <property type="match status" value="1"/>
</dbReference>
<dbReference type="InterPro" id="IPR001764">
    <property type="entry name" value="Glyco_hydro_3_N"/>
</dbReference>
<dbReference type="EMBL" id="BRYB01003920">
    <property type="protein sequence ID" value="GMI22757.1"/>
    <property type="molecule type" value="Genomic_DNA"/>
</dbReference>
<evidence type="ECO:0000256" key="3">
    <source>
        <dbReference type="ARBA" id="ARBA00005336"/>
    </source>
</evidence>
<dbReference type="Pfam" id="PF14310">
    <property type="entry name" value="Fn3-like"/>
    <property type="match status" value="1"/>
</dbReference>
<comment type="function">
    <text evidence="9">Beta-glucosidases are one of a number of cellulolytic enzymes involved in the degradation of cellulosic biomass. Catalyzes the last step releasing glucose from the inhibitory cellobiose.</text>
</comment>
<dbReference type="InterPro" id="IPR002772">
    <property type="entry name" value="Glyco_hydro_3_C"/>
</dbReference>
<dbReference type="Proteomes" id="UP001165060">
    <property type="component" value="Unassembled WGS sequence"/>
</dbReference>
<dbReference type="Gene3D" id="3.40.50.1700">
    <property type="entry name" value="Glycoside hydrolase family 3 C-terminal domain"/>
    <property type="match status" value="1"/>
</dbReference>
<dbReference type="InterPro" id="IPR036881">
    <property type="entry name" value="Glyco_hydro_3_C_sf"/>
</dbReference>
<dbReference type="Gene3D" id="2.60.40.10">
    <property type="entry name" value="Immunoglobulins"/>
    <property type="match status" value="1"/>
</dbReference>